<evidence type="ECO:0000313" key="2">
    <source>
        <dbReference type="Proteomes" id="UP000304900"/>
    </source>
</evidence>
<dbReference type="AlphaFoldDB" id="A0A4U6D4L8"/>
<gene>
    <name evidence="1" type="ORF">FDK13_09770</name>
</gene>
<evidence type="ECO:0000313" key="1">
    <source>
        <dbReference type="EMBL" id="TKT92259.1"/>
    </source>
</evidence>
<comment type="caution">
    <text evidence="1">The sequence shown here is derived from an EMBL/GenBank/DDBJ whole genome shotgun (WGS) entry which is preliminary data.</text>
</comment>
<dbReference type="RefSeq" id="WP_137339804.1">
    <property type="nucleotide sequence ID" value="NZ_SZVO01000004.1"/>
</dbReference>
<dbReference type="EMBL" id="SZVO01000004">
    <property type="protein sequence ID" value="TKT92259.1"/>
    <property type="molecule type" value="Genomic_DNA"/>
</dbReference>
<accession>A0A4U6D4L8</accession>
<protein>
    <submittedName>
        <fullName evidence="1">Uncharacterized protein</fullName>
    </submittedName>
</protein>
<reference evidence="1 2" key="1">
    <citation type="submission" date="2019-05" db="EMBL/GenBank/DDBJ databases">
        <title>Dyadobacter AR-3-8 sp. nov., isolated from arctic soil.</title>
        <authorList>
            <person name="Chaudhary D.K."/>
        </authorList>
    </citation>
    <scope>NUCLEOTIDE SEQUENCE [LARGE SCALE GENOMIC DNA]</scope>
    <source>
        <strain evidence="1 2">AR-3-8</strain>
    </source>
</reference>
<keyword evidence="2" id="KW-1185">Reference proteome</keyword>
<organism evidence="1 2">
    <name type="scientific">Dyadobacter frigoris</name>
    <dbReference type="NCBI Taxonomy" id="2576211"/>
    <lineage>
        <taxon>Bacteria</taxon>
        <taxon>Pseudomonadati</taxon>
        <taxon>Bacteroidota</taxon>
        <taxon>Cytophagia</taxon>
        <taxon>Cytophagales</taxon>
        <taxon>Spirosomataceae</taxon>
        <taxon>Dyadobacter</taxon>
    </lineage>
</organism>
<name>A0A4U6D4L8_9BACT</name>
<proteinExistence type="predicted"/>
<dbReference type="OrthoDB" id="220163at2"/>
<sequence length="89" mass="10581">MQKMSRKKRHMAIGICFAYYNIKGILKDVYDPVTENFDFTKIDQYDYRQWLSMQGAPQWLVDSVIVRFFYTGTFAQTFTTVFRPSVSGW</sequence>
<dbReference type="Proteomes" id="UP000304900">
    <property type="component" value="Unassembled WGS sequence"/>
</dbReference>